<keyword evidence="1" id="KW-0167">Capsid protein</keyword>
<reference evidence="1" key="1">
    <citation type="submission" date="2020-10" db="EMBL/GenBank/DDBJ databases">
        <authorList>
            <person name="Guo L."/>
            <person name="Lu X."/>
            <person name="Guo D."/>
        </authorList>
    </citation>
    <scope>NUCLEOTIDE SEQUENCE</scope>
    <source>
        <strain evidence="1">4/CHNtp</strain>
    </source>
</reference>
<proteinExistence type="predicted"/>
<name>A0A7S8WJU4_9REOV</name>
<sequence>MPVSTEDMQSLPQRSLIMSALENEQSGTVSPVDQDFQKAFPQYLPSIQSVHQVIDDTVRTNPTALGIPGTQVTNESVEIDVADNRDRLQMVGFRPSSLEQEALDGMLDIFSTETLTTPLNKHPLLLSLRGNLYEEKEINVPVCDFAEWPAGTVDVAYLNKHCKPWTIRVPILVDSGWEGLDMSKSILEQDWSVAINPVHLPAQLSSFGPTLHHMVESFALPDHVTSCGNSKVIPVHDLIDVFSAATAHFDKLPADTHVARGLRSGVPYTRVELAALGSSLNALWSRLKAIKLPSLKHVQMGSEILAAGLGVAGHVTGQAGLVKASDVFAVIGGGLGTLGRVMEPTSNAKKPTPAAAIQRNALSIVPNLFKAGQAALEATWLDSATHVSNNRRLATEIINSFRPLGAPSSQASVLMYALEEQK</sequence>
<protein>
    <submittedName>
        <fullName evidence="1">Coat protein 2</fullName>
    </submittedName>
</protein>
<dbReference type="EMBL" id="MW177753">
    <property type="protein sequence ID" value="QPF16733.1"/>
    <property type="molecule type" value="Genomic_RNA"/>
</dbReference>
<accession>A0A7S8WJU4</accession>
<evidence type="ECO:0000313" key="1">
    <source>
        <dbReference type="EMBL" id="QPF16733.1"/>
    </source>
</evidence>
<keyword evidence="1" id="KW-0946">Virion</keyword>
<dbReference type="GO" id="GO:0019028">
    <property type="term" value="C:viral capsid"/>
    <property type="evidence" value="ECO:0007669"/>
    <property type="project" value="UniProtKB-KW"/>
</dbReference>
<organism evidence="1">
    <name type="scientific">Shenzhen reo-like virus 4</name>
    <dbReference type="NCBI Taxonomy" id="2789382"/>
    <lineage>
        <taxon>Viruses</taxon>
        <taxon>Riboviria</taxon>
        <taxon>Orthornavirae</taxon>
        <taxon>Duplornaviricota</taxon>
        <taxon>Resentoviricetes</taxon>
        <taxon>Reovirales</taxon>
    </lineage>
</organism>